<feature type="domain" description="Transposase IS4-like" evidence="1">
    <location>
        <begin position="273"/>
        <end position="418"/>
    </location>
</feature>
<dbReference type="AlphaFoldDB" id="A0A9D1WBF1"/>
<sequence length="706" mass="80576">MYIKRTKSKGHEYLYLVEEVYAQGRKQIKTVKALGRVDQMSPEQLQSLLDQPLDQRKLQMSKMAQAAEFVTHMQQSQEPLEQSLFGLHLGYGHLIAWQVWSRYLNLPYQLDYLQKNYTDITAYKASNIVFSLVASKMMQPASYLSTFDNRLTLIANRMGNSELRYVYDALGFLSRFKDRIMESVYRNLSKSMELGKPLLLFFDCTNFYFEVTYDSREEFIMDFRNDRTLQLMNEGKGQEEITSFLNSPDFSAELQAAIHRAEEQGLFVRMRGPSKEGRYAQPLMGMSLVIDEHGFPLDFEVFPSNESEYGYLPKAVQSIKDKYHITQAYYVADRGLNSSANLDFIRQNKMGFIVAQKVSQQTKAQRSEMLSDEGWKTLDLSKDLWAASLVQDVDGCSYRYKICDYQKQSFVHYTDADGQTKRRKIVVDCKIIYTFSKKRKRRDELVIETLTAKAQEAIDAGRLMSNPNGSGWRSLVLTEAEQAGAKKDKDMYRACSLNKAKIDKLKEIAGYAALVFLPPAGLENTEESMAITAQKGYKHLVSIEANFRAMKSDLQLRPVFLKRTDRTIGHCMVCMLSLTMLKTIQYNLRQIGEDVSLGKIQQILQQAHVLAIPLDSSSKPIFIHGLNFRTDTAKEHQAHNKTGQANPIPANQNAALLDQLIKLAHLSPLHFVESAGSIRHKLKIDPRIPLLSEAQIVNLAKLASHL</sequence>
<organism evidence="2 3">
    <name type="scientific">Candidatus Anaerobiospirillum pullistercoris</name>
    <dbReference type="NCBI Taxonomy" id="2838452"/>
    <lineage>
        <taxon>Bacteria</taxon>
        <taxon>Pseudomonadati</taxon>
        <taxon>Pseudomonadota</taxon>
        <taxon>Gammaproteobacteria</taxon>
        <taxon>Aeromonadales</taxon>
        <taxon>Succinivibrionaceae</taxon>
        <taxon>Anaerobiospirillum</taxon>
    </lineage>
</organism>
<dbReference type="GO" id="GO:0003677">
    <property type="term" value="F:DNA binding"/>
    <property type="evidence" value="ECO:0007669"/>
    <property type="project" value="InterPro"/>
</dbReference>
<dbReference type="GO" id="GO:0004803">
    <property type="term" value="F:transposase activity"/>
    <property type="evidence" value="ECO:0007669"/>
    <property type="project" value="InterPro"/>
</dbReference>
<evidence type="ECO:0000313" key="2">
    <source>
        <dbReference type="EMBL" id="HIX56075.1"/>
    </source>
</evidence>
<dbReference type="Proteomes" id="UP000886829">
    <property type="component" value="Unassembled WGS sequence"/>
</dbReference>
<reference evidence="2" key="1">
    <citation type="journal article" date="2021" name="PeerJ">
        <title>Extensive microbial diversity within the chicken gut microbiome revealed by metagenomics and culture.</title>
        <authorList>
            <person name="Gilroy R."/>
            <person name="Ravi A."/>
            <person name="Getino M."/>
            <person name="Pursley I."/>
            <person name="Horton D.L."/>
            <person name="Alikhan N.F."/>
            <person name="Baker D."/>
            <person name="Gharbi K."/>
            <person name="Hall N."/>
            <person name="Watson M."/>
            <person name="Adriaenssens E.M."/>
            <person name="Foster-Nyarko E."/>
            <person name="Jarju S."/>
            <person name="Secka A."/>
            <person name="Antonio M."/>
            <person name="Oren A."/>
            <person name="Chaudhuri R.R."/>
            <person name="La Ragione R."/>
            <person name="Hildebrand F."/>
            <person name="Pallen M.J."/>
        </authorList>
    </citation>
    <scope>NUCLEOTIDE SEQUENCE</scope>
    <source>
        <strain evidence="2">USASDec5-558</strain>
    </source>
</reference>
<comment type="caution">
    <text evidence="2">The sequence shown here is derived from an EMBL/GenBank/DDBJ whole genome shotgun (WGS) entry which is preliminary data.</text>
</comment>
<protein>
    <submittedName>
        <fullName evidence="2">IS1634 family transposase</fullName>
    </submittedName>
</protein>
<dbReference type="Pfam" id="PF01609">
    <property type="entry name" value="DDE_Tnp_1"/>
    <property type="match status" value="1"/>
</dbReference>
<reference evidence="2" key="2">
    <citation type="submission" date="2021-04" db="EMBL/GenBank/DDBJ databases">
        <authorList>
            <person name="Gilroy R."/>
        </authorList>
    </citation>
    <scope>NUCLEOTIDE SEQUENCE</scope>
    <source>
        <strain evidence="2">USASDec5-558</strain>
    </source>
</reference>
<dbReference type="EMBL" id="DXEV01000026">
    <property type="protein sequence ID" value="HIX56075.1"/>
    <property type="molecule type" value="Genomic_DNA"/>
</dbReference>
<dbReference type="InterPro" id="IPR002559">
    <property type="entry name" value="Transposase_11"/>
</dbReference>
<dbReference type="PANTHER" id="PTHR34614">
    <property type="match status" value="1"/>
</dbReference>
<evidence type="ECO:0000313" key="3">
    <source>
        <dbReference type="Proteomes" id="UP000886829"/>
    </source>
</evidence>
<dbReference type="InterPro" id="IPR047654">
    <property type="entry name" value="IS1634_transpos"/>
</dbReference>
<accession>A0A9D1WBF1</accession>
<dbReference type="GO" id="GO:0006313">
    <property type="term" value="P:DNA transposition"/>
    <property type="evidence" value="ECO:0007669"/>
    <property type="project" value="InterPro"/>
</dbReference>
<evidence type="ECO:0000259" key="1">
    <source>
        <dbReference type="Pfam" id="PF01609"/>
    </source>
</evidence>
<name>A0A9D1WBF1_9GAMM</name>
<dbReference type="NCBIfam" id="NF033559">
    <property type="entry name" value="transpos_IS1634"/>
    <property type="match status" value="1"/>
</dbReference>
<gene>
    <name evidence="2" type="ORF">H9850_01210</name>
</gene>
<dbReference type="PANTHER" id="PTHR34614:SF2">
    <property type="entry name" value="TRANSPOSASE IS4-LIKE DOMAIN-CONTAINING PROTEIN"/>
    <property type="match status" value="1"/>
</dbReference>
<proteinExistence type="predicted"/>